<keyword evidence="2" id="KW-0732">Signal</keyword>
<proteinExistence type="predicted"/>
<evidence type="ECO:0000256" key="1">
    <source>
        <dbReference type="SAM" id="MobiDB-lite"/>
    </source>
</evidence>
<protein>
    <submittedName>
        <fullName evidence="3">Uncharacterized protein</fullName>
    </submittedName>
</protein>
<feature type="region of interest" description="Disordered" evidence="1">
    <location>
        <begin position="67"/>
        <end position="89"/>
    </location>
</feature>
<dbReference type="Proteomes" id="UP000234752">
    <property type="component" value="Chromosome eg_2"/>
</dbReference>
<name>A0A2K9NG67_9PROT</name>
<keyword evidence="4" id="KW-1185">Reference proteome</keyword>
<dbReference type="KEGG" id="ncb:C0V82_16865"/>
<dbReference type="AlphaFoldDB" id="A0A2K9NG67"/>
<gene>
    <name evidence="3" type="ORF">C0V82_16865</name>
</gene>
<accession>A0A2K9NG67</accession>
<evidence type="ECO:0000313" key="4">
    <source>
        <dbReference type="Proteomes" id="UP000234752"/>
    </source>
</evidence>
<evidence type="ECO:0000256" key="2">
    <source>
        <dbReference type="SAM" id="SignalP"/>
    </source>
</evidence>
<organism evidence="3 4">
    <name type="scientific">Niveispirillum cyanobacteriorum</name>
    <dbReference type="NCBI Taxonomy" id="1612173"/>
    <lineage>
        <taxon>Bacteria</taxon>
        <taxon>Pseudomonadati</taxon>
        <taxon>Pseudomonadota</taxon>
        <taxon>Alphaproteobacteria</taxon>
        <taxon>Rhodospirillales</taxon>
        <taxon>Azospirillaceae</taxon>
        <taxon>Niveispirillum</taxon>
    </lineage>
</organism>
<feature type="signal peptide" evidence="2">
    <location>
        <begin position="1"/>
        <end position="15"/>
    </location>
</feature>
<feature type="chain" id="PRO_5014875460" evidence="2">
    <location>
        <begin position="16"/>
        <end position="89"/>
    </location>
</feature>
<reference evidence="3 4" key="1">
    <citation type="submission" date="2017-12" db="EMBL/GenBank/DDBJ databases">
        <title>Genomes of bacteria within cyanobacterial aggregates.</title>
        <authorList>
            <person name="Cai H."/>
        </authorList>
    </citation>
    <scope>NUCLEOTIDE SEQUENCE [LARGE SCALE GENOMIC DNA]</scope>
    <source>
        <strain evidence="3 4">TH16</strain>
    </source>
</reference>
<feature type="compositionally biased region" description="Polar residues" evidence="1">
    <location>
        <begin position="68"/>
        <end position="83"/>
    </location>
</feature>
<evidence type="ECO:0000313" key="3">
    <source>
        <dbReference type="EMBL" id="AUN32089.1"/>
    </source>
</evidence>
<dbReference type="EMBL" id="CP025612">
    <property type="protein sequence ID" value="AUN32089.1"/>
    <property type="molecule type" value="Genomic_DNA"/>
</dbReference>
<sequence>MIAALLLLGVASAGAQEQAKPAAEAIVQTAPADNDGGRLICKTEKETGSRVKRNKVCKTKQEWDDMRLNTNKQLNEYSKQTPANPLPSS</sequence>